<evidence type="ECO:0000259" key="1">
    <source>
        <dbReference type="Pfam" id="PF13577"/>
    </source>
</evidence>
<dbReference type="Gene3D" id="3.10.450.50">
    <property type="match status" value="1"/>
</dbReference>
<evidence type="ECO:0000313" key="2">
    <source>
        <dbReference type="EMBL" id="SED64133.1"/>
    </source>
</evidence>
<dbReference type="InterPro" id="IPR032710">
    <property type="entry name" value="NTF2-like_dom_sf"/>
</dbReference>
<protein>
    <submittedName>
        <fullName evidence="2">SnoaL-like domain-containing protein</fullName>
    </submittedName>
</protein>
<dbReference type="RefSeq" id="WP_093469973.1">
    <property type="nucleotide sequence ID" value="NZ_FNST01000002.1"/>
</dbReference>
<dbReference type="AlphaFoldDB" id="A0A1H5CBG9"/>
<dbReference type="Proteomes" id="UP000198609">
    <property type="component" value="Unassembled WGS sequence"/>
</dbReference>
<dbReference type="SUPFAM" id="SSF54427">
    <property type="entry name" value="NTF2-like"/>
    <property type="match status" value="1"/>
</dbReference>
<sequence>MTSIEDRILIEDTHYRYSSSIDSANVDRLSEVLHPDIWARFGNADPIQGERKLTTWIREATARCVWQHHLLNVYHADVRGDSATALVYHTSYQKFSGDDGVCLLVGRYHNELTKHEGTWKISRLVLEVMWGERRTDTAGYLESVGGRGPEVLGWPS</sequence>
<reference evidence="3" key="1">
    <citation type="submission" date="2016-10" db="EMBL/GenBank/DDBJ databases">
        <authorList>
            <person name="Varghese N."/>
            <person name="Submissions S."/>
        </authorList>
    </citation>
    <scope>NUCLEOTIDE SEQUENCE [LARGE SCALE GENOMIC DNA]</scope>
    <source>
        <strain evidence="3">DSM 40318</strain>
    </source>
</reference>
<accession>A0A1H5CBG9</accession>
<gene>
    <name evidence="2" type="ORF">SAMN04490356_9329</name>
</gene>
<feature type="domain" description="SnoaL-like" evidence="1">
    <location>
        <begin position="3"/>
        <end position="124"/>
    </location>
</feature>
<name>A0A1H5CBG9_STRMJ</name>
<proteinExistence type="predicted"/>
<evidence type="ECO:0000313" key="3">
    <source>
        <dbReference type="Proteomes" id="UP000198609"/>
    </source>
</evidence>
<keyword evidence="3" id="KW-1185">Reference proteome</keyword>
<dbReference type="Pfam" id="PF13577">
    <property type="entry name" value="SnoaL_4"/>
    <property type="match status" value="1"/>
</dbReference>
<dbReference type="EMBL" id="FNST01000002">
    <property type="protein sequence ID" value="SED64133.1"/>
    <property type="molecule type" value="Genomic_DNA"/>
</dbReference>
<organism evidence="2 3">
    <name type="scientific">Streptomyces melanosporofaciens</name>
    <dbReference type="NCBI Taxonomy" id="67327"/>
    <lineage>
        <taxon>Bacteria</taxon>
        <taxon>Bacillati</taxon>
        <taxon>Actinomycetota</taxon>
        <taxon>Actinomycetes</taxon>
        <taxon>Kitasatosporales</taxon>
        <taxon>Streptomycetaceae</taxon>
        <taxon>Streptomyces</taxon>
        <taxon>Streptomyces violaceusniger group</taxon>
    </lineage>
</organism>
<dbReference type="InterPro" id="IPR037401">
    <property type="entry name" value="SnoaL-like"/>
</dbReference>